<gene>
    <name evidence="1" type="ORF">HJG52_11870</name>
</gene>
<keyword evidence="1" id="KW-0540">Nuclease</keyword>
<organism evidence="1 2">
    <name type="scientific">Knoellia koreensis</name>
    <dbReference type="NCBI Taxonomy" id="2730921"/>
    <lineage>
        <taxon>Bacteria</taxon>
        <taxon>Bacillati</taxon>
        <taxon>Actinomycetota</taxon>
        <taxon>Actinomycetes</taxon>
        <taxon>Micrococcales</taxon>
        <taxon>Intrasporangiaceae</taxon>
        <taxon>Knoellia</taxon>
    </lineage>
</organism>
<proteinExistence type="predicted"/>
<dbReference type="Proteomes" id="UP000588586">
    <property type="component" value="Unassembled WGS sequence"/>
</dbReference>
<protein>
    <submittedName>
        <fullName evidence="1">ATP-dependent endonuclease</fullName>
    </submittedName>
</protein>
<evidence type="ECO:0000313" key="1">
    <source>
        <dbReference type="EMBL" id="NNM46701.1"/>
    </source>
</evidence>
<name>A0A849HK40_9MICO</name>
<evidence type="ECO:0000313" key="2">
    <source>
        <dbReference type="Proteomes" id="UP000588586"/>
    </source>
</evidence>
<dbReference type="RefSeq" id="WP_171243769.1">
    <property type="nucleotide sequence ID" value="NZ_JABEPQ010000002.1"/>
</dbReference>
<sequence>MTTTDPTGTAKVTVLVEGRSDAAVVGSLFAHHGLADAELIVMDGITNIERQLALLSADEWVSVCGLCDLGEVGFVERALARRGMEVRDRDDLARHGFFVCDTDLEDELIRALGADEVVAAVTELGELGRFRTFQNQPEWRDRTTEDQLHRFAGSGSGRKLRLAEALAARLTPTSTPKPLRRLVAHVEQLTR</sequence>
<accession>A0A849HK40</accession>
<dbReference type="EMBL" id="JABEPQ010000002">
    <property type="protein sequence ID" value="NNM46701.1"/>
    <property type="molecule type" value="Genomic_DNA"/>
</dbReference>
<reference evidence="1 2" key="1">
    <citation type="submission" date="2020-04" db="EMBL/GenBank/DDBJ databases">
        <title>Knoellia sp. isolate from air conditioner.</title>
        <authorList>
            <person name="Chea S."/>
            <person name="Kim D.-U."/>
        </authorList>
    </citation>
    <scope>NUCLEOTIDE SEQUENCE [LARGE SCALE GENOMIC DNA]</scope>
    <source>
        <strain evidence="1 2">DB2414S</strain>
    </source>
</reference>
<keyword evidence="2" id="KW-1185">Reference proteome</keyword>
<comment type="caution">
    <text evidence="1">The sequence shown here is derived from an EMBL/GenBank/DDBJ whole genome shotgun (WGS) entry which is preliminary data.</text>
</comment>
<dbReference type="AlphaFoldDB" id="A0A849HK40"/>
<dbReference type="GO" id="GO:0004519">
    <property type="term" value="F:endonuclease activity"/>
    <property type="evidence" value="ECO:0007669"/>
    <property type="project" value="UniProtKB-KW"/>
</dbReference>
<keyword evidence="1" id="KW-0255">Endonuclease</keyword>
<keyword evidence="1" id="KW-0378">Hydrolase</keyword>